<dbReference type="GO" id="GO:0016757">
    <property type="term" value="F:glycosyltransferase activity"/>
    <property type="evidence" value="ECO:0007669"/>
    <property type="project" value="UniProtKB-KW"/>
</dbReference>
<dbReference type="EMBL" id="CABP01000021">
    <property type="protein sequence ID" value="CBI03661.1"/>
    <property type="molecule type" value="Genomic_DNA"/>
</dbReference>
<dbReference type="Pfam" id="PF00534">
    <property type="entry name" value="Glycos_transf_1"/>
    <property type="match status" value="1"/>
</dbReference>
<sequence length="850" mass="93052">MRILIDLQGAQSGSRHRGIGRYSTSLAKAIIRNAGNHEVFILLNSLFKKDIPQIINDFSSILPKEHFVIFSAFGPVEGLVAENDWRREISELIRERMINDLAPDVLLIMSLFEGAVDDSVTSIRRLPTSTNTAVILYDLIPFLDPERYIPAPPSSTWYYSKIDSLKKADLLLAISESARMEATDALGFDGERVITIHSAADESFSKDKVLPAKMEEVLTRAGITRKFILHVSAFEPRKNFEGLIRAFGLLPNNIRKSYQLVLVTAIDLAGQISLRNLANDAGLDEDELAFAGYVSDDDLIALYSQCTLFVFPSFHEGFGLPALEAMCCGAAVIGSNTSSIPEVIGKEDALFDPCSDKSMAHLIERSLSDRAFWESLKAHALIQTKNFSWDKSAKLAIQALEQMPSAASHASSRLSLPKFLDMFTSIKKGSPSENDFIACANSIYRNENTIKQWDIVRQNAGAALAKKRLCDLTLRESNRAFGDQILLDDSAIKVIRSDVWRQQDRPRILLLKLDHIGDFIVALEAFGLIRDAWPNAHIVLVCASWNKSLAEETGLFDEVFCCDFFPESGADFDRDSMTGPGLAKYQALSLGSYDLAVDMRYYGDTRSLLLHTNAKYLAGYVASGVKLDVALPEVPETEMVAQIGARAMALAAAVVATFAPSSGRAAKILLRGRSPIRSFTSGKVIGIAPGTGNPIKSWGSERFRELARLLHEKGGFKFVLIGAASDCAAAKLIAEILPKSDCLNLAGTLGIPDLSPIIAGFDLFFGNDTSTTHMAALLGVPTICIFSGQSHVDSWRPLGRSVITLKRVVNCSPCYLTKLEKCSNNHLCVNISPTRVAEEGLALLKDSLAE</sequence>
<reference evidence="3" key="1">
    <citation type="submission" date="2009-10" db="EMBL/GenBank/DDBJ databases">
        <title>Diversity of trophic interactions inside an arsenic-rich microbial ecosystem.</title>
        <authorList>
            <person name="Bertin P.N."/>
            <person name="Heinrich-Salmeron A."/>
            <person name="Pelletier E."/>
            <person name="Goulhen-Chollet F."/>
            <person name="Arsene-Ploetze F."/>
            <person name="Gallien S."/>
            <person name="Calteau A."/>
            <person name="Vallenet D."/>
            <person name="Casiot C."/>
            <person name="Chane-Woon-Ming B."/>
            <person name="Giloteaux L."/>
            <person name="Barakat M."/>
            <person name="Bonnefoy V."/>
            <person name="Bruneel O."/>
            <person name="Chandler M."/>
            <person name="Cleiss J."/>
            <person name="Duran R."/>
            <person name="Elbaz-Poulichet F."/>
            <person name="Fonknechten N."/>
            <person name="Lauga B."/>
            <person name="Mornico D."/>
            <person name="Ortet P."/>
            <person name="Schaeffer C."/>
            <person name="Siguier P."/>
            <person name="Alexander Thil Smith A."/>
            <person name="Van Dorsselaer A."/>
            <person name="Weissenbach J."/>
            <person name="Medigue C."/>
            <person name="Le Paslier D."/>
        </authorList>
    </citation>
    <scope>NUCLEOTIDE SEQUENCE</scope>
</reference>
<dbReference type="PANTHER" id="PTHR46401">
    <property type="entry name" value="GLYCOSYLTRANSFERASE WBBK-RELATED"/>
    <property type="match status" value="1"/>
</dbReference>
<evidence type="ECO:0000259" key="2">
    <source>
        <dbReference type="Pfam" id="PF00534"/>
    </source>
</evidence>
<dbReference type="AlphaFoldDB" id="E6Q8Y5"/>
<feature type="domain" description="Glycosyl transferase family 1" evidence="2">
    <location>
        <begin position="224"/>
        <end position="373"/>
    </location>
</feature>
<name>E6Q8Y5_9ZZZZ</name>
<proteinExistence type="predicted"/>
<evidence type="ECO:0000256" key="1">
    <source>
        <dbReference type="ARBA" id="ARBA00022679"/>
    </source>
</evidence>
<keyword evidence="1 3" id="KW-0808">Transferase</keyword>
<keyword evidence="3" id="KW-0328">Glycosyltransferase</keyword>
<dbReference type="CDD" id="cd03789">
    <property type="entry name" value="GT9_LPS_heptosyltransferase"/>
    <property type="match status" value="1"/>
</dbReference>
<protein>
    <submittedName>
        <fullName evidence="3">Mannosyltransferase (Modular protein)</fullName>
    </submittedName>
</protein>
<dbReference type="CDD" id="cd03809">
    <property type="entry name" value="GT4_MtfB-like"/>
    <property type="match status" value="1"/>
</dbReference>
<evidence type="ECO:0000313" key="3">
    <source>
        <dbReference type="EMBL" id="CBI03661.1"/>
    </source>
</evidence>
<accession>E6Q8Y5</accession>
<dbReference type="SUPFAM" id="SSF53756">
    <property type="entry name" value="UDP-Glycosyltransferase/glycogen phosphorylase"/>
    <property type="match status" value="2"/>
</dbReference>
<dbReference type="Gene3D" id="3.40.50.2000">
    <property type="entry name" value="Glycogen Phosphorylase B"/>
    <property type="match status" value="4"/>
</dbReference>
<organism evidence="3">
    <name type="scientific">mine drainage metagenome</name>
    <dbReference type="NCBI Taxonomy" id="410659"/>
    <lineage>
        <taxon>unclassified sequences</taxon>
        <taxon>metagenomes</taxon>
        <taxon>ecological metagenomes</taxon>
    </lineage>
</organism>
<dbReference type="PANTHER" id="PTHR46401:SF2">
    <property type="entry name" value="GLYCOSYLTRANSFERASE WBBK-RELATED"/>
    <property type="match status" value="1"/>
</dbReference>
<dbReference type="Pfam" id="PF01075">
    <property type="entry name" value="Glyco_transf_9"/>
    <property type="match status" value="1"/>
</dbReference>
<dbReference type="GO" id="GO:0009103">
    <property type="term" value="P:lipopolysaccharide biosynthetic process"/>
    <property type="evidence" value="ECO:0007669"/>
    <property type="project" value="TreeGrafter"/>
</dbReference>
<gene>
    <name evidence="3" type="ORF">CARN5_2917</name>
</gene>
<dbReference type="InterPro" id="IPR001296">
    <property type="entry name" value="Glyco_trans_1"/>
</dbReference>
<comment type="caution">
    <text evidence="3">The sequence shown here is derived from an EMBL/GenBank/DDBJ whole genome shotgun (WGS) entry which is preliminary data.</text>
</comment>
<dbReference type="InterPro" id="IPR002201">
    <property type="entry name" value="Glyco_trans_9"/>
</dbReference>